<feature type="chain" id="PRO_5038090467" description="Cytochrome C" evidence="1">
    <location>
        <begin position="23"/>
        <end position="71"/>
    </location>
</feature>
<dbReference type="EMBL" id="JAGQHS010000007">
    <property type="protein sequence ID" value="MCA9754651.1"/>
    <property type="molecule type" value="Genomic_DNA"/>
</dbReference>
<evidence type="ECO:0000313" key="2">
    <source>
        <dbReference type="EMBL" id="MCA9754651.1"/>
    </source>
</evidence>
<sequence length="71" mass="7361">MKRTIERSLCAWILAGAVGSLALGMVACSDDDDHPLVPGGTGCLDCHTDEARLMATATPDDTPENEDSGEG</sequence>
<gene>
    <name evidence="2" type="ORF">KDA27_02525</name>
</gene>
<evidence type="ECO:0000313" key="3">
    <source>
        <dbReference type="Proteomes" id="UP000739538"/>
    </source>
</evidence>
<name>A0A956NAB1_UNCEI</name>
<feature type="signal peptide" evidence="1">
    <location>
        <begin position="1"/>
        <end position="22"/>
    </location>
</feature>
<evidence type="ECO:0008006" key="4">
    <source>
        <dbReference type="Google" id="ProtNLM"/>
    </source>
</evidence>
<dbReference type="Proteomes" id="UP000739538">
    <property type="component" value="Unassembled WGS sequence"/>
</dbReference>
<keyword evidence="1" id="KW-0732">Signal</keyword>
<reference evidence="2" key="1">
    <citation type="submission" date="2020-04" db="EMBL/GenBank/DDBJ databases">
        <authorList>
            <person name="Zhang T."/>
        </authorList>
    </citation>
    <scope>NUCLEOTIDE SEQUENCE</scope>
    <source>
        <strain evidence="2">HKST-UBA02</strain>
    </source>
</reference>
<evidence type="ECO:0000256" key="1">
    <source>
        <dbReference type="SAM" id="SignalP"/>
    </source>
</evidence>
<proteinExistence type="predicted"/>
<reference evidence="2" key="2">
    <citation type="journal article" date="2021" name="Microbiome">
        <title>Successional dynamics and alternative stable states in a saline activated sludge microbial community over 9 years.</title>
        <authorList>
            <person name="Wang Y."/>
            <person name="Ye J."/>
            <person name="Ju F."/>
            <person name="Liu L."/>
            <person name="Boyd J.A."/>
            <person name="Deng Y."/>
            <person name="Parks D.H."/>
            <person name="Jiang X."/>
            <person name="Yin X."/>
            <person name="Woodcroft B.J."/>
            <person name="Tyson G.W."/>
            <person name="Hugenholtz P."/>
            <person name="Polz M.F."/>
            <person name="Zhang T."/>
        </authorList>
    </citation>
    <scope>NUCLEOTIDE SEQUENCE</scope>
    <source>
        <strain evidence="2">HKST-UBA02</strain>
    </source>
</reference>
<comment type="caution">
    <text evidence="2">The sequence shown here is derived from an EMBL/GenBank/DDBJ whole genome shotgun (WGS) entry which is preliminary data.</text>
</comment>
<accession>A0A956NAB1</accession>
<dbReference type="PROSITE" id="PS51257">
    <property type="entry name" value="PROKAR_LIPOPROTEIN"/>
    <property type="match status" value="1"/>
</dbReference>
<protein>
    <recommendedName>
        <fullName evidence="4">Cytochrome C</fullName>
    </recommendedName>
</protein>
<organism evidence="2 3">
    <name type="scientific">Eiseniibacteriota bacterium</name>
    <dbReference type="NCBI Taxonomy" id="2212470"/>
    <lineage>
        <taxon>Bacteria</taxon>
        <taxon>Candidatus Eiseniibacteriota</taxon>
    </lineage>
</organism>
<dbReference type="AlphaFoldDB" id="A0A956NAB1"/>